<proteinExistence type="predicted"/>
<feature type="domain" description="DUF7054" evidence="1">
    <location>
        <begin position="58"/>
        <end position="142"/>
    </location>
</feature>
<dbReference type="OrthoDB" id="651546at2759"/>
<gene>
    <name evidence="2" type="ORF">F0562_012756</name>
</gene>
<accession>A0A5J4ZUA1</accession>
<dbReference type="Proteomes" id="UP000325577">
    <property type="component" value="Linkage Group LG5"/>
</dbReference>
<dbReference type="PANTHER" id="PTHR33270">
    <property type="entry name" value="BNAC05G50380D PROTEIN"/>
    <property type="match status" value="1"/>
</dbReference>
<evidence type="ECO:0000313" key="2">
    <source>
        <dbReference type="EMBL" id="KAA8521930.1"/>
    </source>
</evidence>
<dbReference type="AlphaFoldDB" id="A0A5J4ZUA1"/>
<keyword evidence="3" id="KW-1185">Reference proteome</keyword>
<organism evidence="2 3">
    <name type="scientific">Nyssa sinensis</name>
    <dbReference type="NCBI Taxonomy" id="561372"/>
    <lineage>
        <taxon>Eukaryota</taxon>
        <taxon>Viridiplantae</taxon>
        <taxon>Streptophyta</taxon>
        <taxon>Embryophyta</taxon>
        <taxon>Tracheophyta</taxon>
        <taxon>Spermatophyta</taxon>
        <taxon>Magnoliopsida</taxon>
        <taxon>eudicotyledons</taxon>
        <taxon>Gunneridae</taxon>
        <taxon>Pentapetalae</taxon>
        <taxon>asterids</taxon>
        <taxon>Cornales</taxon>
        <taxon>Nyssaceae</taxon>
        <taxon>Nyssa</taxon>
    </lineage>
</organism>
<dbReference type="Pfam" id="PF23156">
    <property type="entry name" value="DUF7054"/>
    <property type="match status" value="1"/>
</dbReference>
<evidence type="ECO:0000259" key="1">
    <source>
        <dbReference type="Pfam" id="PF23156"/>
    </source>
</evidence>
<dbReference type="PANTHER" id="PTHR33270:SF7">
    <property type="entry name" value="SNRNP25 UBIQUITIN-LIKE DOMAIN-CONTAINING PROTEIN"/>
    <property type="match status" value="1"/>
</dbReference>
<sequence length="175" mass="19640">MTSLRHLNRRLDVTGRHSTGLRGRLDSQVHSELVRSRGGLIAVPRKLTPPPEAAASRKLTKLLLNVNIQRSLGPVQVVMSPENTVRELIKAAIEIYVKDKRRPLLPETDARSYALHYSQFSLESLKTEEKLINLGSRNFFLCQKPSNGSNSSCADEAEKVAMSTFLLTRLMDFLL</sequence>
<name>A0A5J4ZUA1_9ASTE</name>
<evidence type="ECO:0000313" key="3">
    <source>
        <dbReference type="Proteomes" id="UP000325577"/>
    </source>
</evidence>
<protein>
    <recommendedName>
        <fullName evidence="1">DUF7054 domain-containing protein</fullName>
    </recommendedName>
</protein>
<reference evidence="2 3" key="1">
    <citation type="submission" date="2019-09" db="EMBL/GenBank/DDBJ databases">
        <title>A chromosome-level genome assembly of the Chinese tupelo Nyssa sinensis.</title>
        <authorList>
            <person name="Yang X."/>
            <person name="Kang M."/>
            <person name="Yang Y."/>
            <person name="Xiong H."/>
            <person name="Wang M."/>
            <person name="Zhang Z."/>
            <person name="Wang Z."/>
            <person name="Wu H."/>
            <person name="Ma T."/>
            <person name="Liu J."/>
            <person name="Xi Z."/>
        </authorList>
    </citation>
    <scope>NUCLEOTIDE SEQUENCE [LARGE SCALE GENOMIC DNA]</scope>
    <source>
        <strain evidence="2">J267</strain>
        <tissue evidence="2">Leaf</tissue>
    </source>
</reference>
<dbReference type="InterPro" id="IPR040358">
    <property type="entry name" value="At4g22758-like"/>
</dbReference>
<dbReference type="EMBL" id="CM018048">
    <property type="protein sequence ID" value="KAA8521930.1"/>
    <property type="molecule type" value="Genomic_DNA"/>
</dbReference>
<dbReference type="InterPro" id="IPR055482">
    <property type="entry name" value="DUF7054"/>
</dbReference>